<keyword evidence="4" id="KW-1185">Reference proteome</keyword>
<feature type="transmembrane region" description="Helical" evidence="2">
    <location>
        <begin position="93"/>
        <end position="122"/>
    </location>
</feature>
<evidence type="ECO:0000313" key="4">
    <source>
        <dbReference type="Proteomes" id="UP000030636"/>
    </source>
</evidence>
<gene>
    <name evidence="3" type="ORF">AH67_06625</name>
</gene>
<feature type="compositionally biased region" description="Polar residues" evidence="1">
    <location>
        <begin position="1"/>
        <end position="16"/>
    </location>
</feature>
<dbReference type="AlphaFoldDB" id="A0A0A7ICY2"/>
<sequence length="147" mass="15302">MEHTTQTNRPASRTAHQPQTPPTPYPQPMQAMPRFATVRATASSHGRAPAALQARARGCAIGAVACLITVIVTVVLFALGVQSLFAGHTSPAMILVMFGLLPIGMLAAGATVGFTICTIVAWTAWSDLRDARASCQAHAAGPPDSAR</sequence>
<reference evidence="3 4" key="1">
    <citation type="journal article" date="2015" name="Genome Announc.">
        <title>Bifidobacterium pseudolongum Strain PV8-2, Isolated from a Stool Sample of an Anemic Kenyan Infant.</title>
        <authorList>
            <person name="Vazquez-Gutierrez P."/>
            <person name="Lacroix C."/>
            <person name="Chassard C."/>
            <person name="Klumpp J."/>
            <person name="Stevens M.J."/>
            <person name="Jans C."/>
        </authorList>
    </citation>
    <scope>NUCLEOTIDE SEQUENCE [LARGE SCALE GENOMIC DNA]</scope>
    <source>
        <strain evidence="3 4">PV8-2</strain>
    </source>
</reference>
<dbReference type="KEGG" id="bpsp:AH67_06625"/>
<dbReference type="HOGENOM" id="CLU_1764464_0_0_11"/>
<name>A0A0A7ICY2_9BIFI</name>
<dbReference type="EMBL" id="CP007457">
    <property type="protein sequence ID" value="AIZ17080.1"/>
    <property type="molecule type" value="Genomic_DNA"/>
</dbReference>
<organism evidence="3 4">
    <name type="scientific">Bifidobacterium pseudolongum PV8-2</name>
    <dbReference type="NCBI Taxonomy" id="1447715"/>
    <lineage>
        <taxon>Bacteria</taxon>
        <taxon>Bacillati</taxon>
        <taxon>Actinomycetota</taxon>
        <taxon>Actinomycetes</taxon>
        <taxon>Bifidobacteriales</taxon>
        <taxon>Bifidobacteriaceae</taxon>
        <taxon>Bifidobacterium</taxon>
    </lineage>
</organism>
<proteinExistence type="predicted"/>
<evidence type="ECO:0000313" key="3">
    <source>
        <dbReference type="EMBL" id="AIZ17080.1"/>
    </source>
</evidence>
<feature type="region of interest" description="Disordered" evidence="1">
    <location>
        <begin position="1"/>
        <end position="30"/>
    </location>
</feature>
<keyword evidence="2" id="KW-0472">Membrane</keyword>
<keyword evidence="2" id="KW-0812">Transmembrane</keyword>
<evidence type="ECO:0000256" key="1">
    <source>
        <dbReference type="SAM" id="MobiDB-lite"/>
    </source>
</evidence>
<dbReference type="Proteomes" id="UP000030636">
    <property type="component" value="Chromosome"/>
</dbReference>
<feature type="transmembrane region" description="Helical" evidence="2">
    <location>
        <begin position="59"/>
        <end position="81"/>
    </location>
</feature>
<protein>
    <submittedName>
        <fullName evidence="3">Uncharacterized protein</fullName>
    </submittedName>
</protein>
<evidence type="ECO:0000256" key="2">
    <source>
        <dbReference type="SAM" id="Phobius"/>
    </source>
</evidence>
<keyword evidence="2" id="KW-1133">Transmembrane helix</keyword>
<accession>A0A0A7ICY2</accession>